<comment type="caution">
    <text evidence="1">The sequence shown here is derived from an EMBL/GenBank/DDBJ whole genome shotgun (WGS) entry which is preliminary data.</text>
</comment>
<proteinExistence type="predicted"/>
<dbReference type="Proteomes" id="UP000272490">
    <property type="component" value="Unassembled WGS sequence"/>
</dbReference>
<organism evidence="1 2">
    <name type="scientific">Lachnoanaerobaculum gingivalis</name>
    <dbReference type="NCBI Taxonomy" id="2490855"/>
    <lineage>
        <taxon>Bacteria</taxon>
        <taxon>Bacillati</taxon>
        <taxon>Bacillota</taxon>
        <taxon>Clostridia</taxon>
        <taxon>Lachnospirales</taxon>
        <taxon>Lachnospiraceae</taxon>
        <taxon>Lachnoanaerobaculum</taxon>
    </lineage>
</organism>
<accession>A0A3P3QZQ0</accession>
<dbReference type="OrthoDB" id="2025816at2"/>
<dbReference type="RefSeq" id="WP_128673011.1">
    <property type="nucleotide sequence ID" value="NZ_RRCO01000001.1"/>
</dbReference>
<dbReference type="EMBL" id="RRCO01000001">
    <property type="protein sequence ID" value="RRJ26634.1"/>
    <property type="molecule type" value="Genomic_DNA"/>
</dbReference>
<sequence length="346" mass="41670">MRFEGRILGKVGVNKIQTAYTVYIILIDMGYSMKFSFDKYVYSISYMKEENDILFFNDAEHMIEVYSYERNLEIPTERAKELGLETYYRFSNIYGKELIILELLHRYLEENPNDIFYVDNGRYYNKAMIDSIYNGKPDKNWIYKSPYSIGSMDYYINICLTTIGAFTKGMLKTLYSKNITEGVELRYEGRIIGKRLQSKQGIPYRMAQILGTMRRNTVIVKRDSYNILYTKFNRDDYFYYDDDKVIEIYCNTQMIDIPTDEIMQMSFETYFRITDLIGKEMQVLEIVHNYLNKFPEDIFYIDNGCFFTKAQIDEIFNNKDKNEKWIFKERERSNFKSVEWQEMYKF</sequence>
<keyword evidence="2" id="KW-1185">Reference proteome</keyword>
<name>A0A3P3QZQ0_9FIRM</name>
<dbReference type="AlphaFoldDB" id="A0A3P3QZQ0"/>
<reference evidence="1 2" key="1">
    <citation type="submission" date="2018-11" db="EMBL/GenBank/DDBJ databases">
        <title>Genome sequencing of Lachnoanaerobaculum sp. KCOM 2030 (= ChDC B114).</title>
        <authorList>
            <person name="Kook J.-K."/>
            <person name="Park S.-N."/>
            <person name="Lim Y.K."/>
        </authorList>
    </citation>
    <scope>NUCLEOTIDE SEQUENCE [LARGE SCALE GENOMIC DNA]</scope>
    <source>
        <strain evidence="1 2">KCOM 2030</strain>
    </source>
</reference>
<evidence type="ECO:0000313" key="2">
    <source>
        <dbReference type="Proteomes" id="UP000272490"/>
    </source>
</evidence>
<protein>
    <submittedName>
        <fullName evidence="1">Uncharacterized protein</fullName>
    </submittedName>
</protein>
<evidence type="ECO:0000313" key="1">
    <source>
        <dbReference type="EMBL" id="RRJ26634.1"/>
    </source>
</evidence>
<gene>
    <name evidence="1" type="ORF">EHV10_00985</name>
</gene>